<dbReference type="GO" id="GO:0008380">
    <property type="term" value="P:RNA splicing"/>
    <property type="evidence" value="ECO:0007669"/>
    <property type="project" value="UniProtKB-KW"/>
</dbReference>
<dbReference type="STRING" id="857342.A0A2T3BDJ0"/>
<dbReference type="AlphaFoldDB" id="A0A2T3BDJ0"/>
<feature type="coiled-coil region" evidence="7">
    <location>
        <begin position="131"/>
        <end position="165"/>
    </location>
</feature>
<sequence>MALTTAVHDSLPYIDREPTPAERAAAQALIDAELPSSHDSQTHPSLPPLSEHHFSPMIEAELSRIEAKQPLKAIDLSRYEAVEPPATSPHSDEKHPETLQTWRAALARAYTAHAYLASRQNNLHLLEQFGKNSWLVGNAQLEDELRALERELAERKTEIDLLVVERRGAQEAVAAEVKGLEEAWKRGVARVLETEVAAEALRREILERRRMGAS</sequence>
<dbReference type="RefSeq" id="XP_024724923.1">
    <property type="nucleotide sequence ID" value="XM_024866112.1"/>
</dbReference>
<dbReference type="OrthoDB" id="205794at2759"/>
<dbReference type="GO" id="GO:0006397">
    <property type="term" value="P:mRNA processing"/>
    <property type="evidence" value="ECO:0007669"/>
    <property type="project" value="UniProtKB-KW"/>
</dbReference>
<organism evidence="9 10">
    <name type="scientific">Amorphotheca resinae ATCC 22711</name>
    <dbReference type="NCBI Taxonomy" id="857342"/>
    <lineage>
        <taxon>Eukaryota</taxon>
        <taxon>Fungi</taxon>
        <taxon>Dikarya</taxon>
        <taxon>Ascomycota</taxon>
        <taxon>Pezizomycotina</taxon>
        <taxon>Leotiomycetes</taxon>
        <taxon>Helotiales</taxon>
        <taxon>Amorphothecaceae</taxon>
        <taxon>Amorphotheca</taxon>
    </lineage>
</organism>
<feature type="region of interest" description="Disordered" evidence="8">
    <location>
        <begin position="1"/>
        <end position="53"/>
    </location>
</feature>
<dbReference type="Proteomes" id="UP000241818">
    <property type="component" value="Unassembled WGS sequence"/>
</dbReference>
<dbReference type="InterPro" id="IPR008409">
    <property type="entry name" value="SPF27"/>
</dbReference>
<evidence type="ECO:0000313" key="9">
    <source>
        <dbReference type="EMBL" id="PSS27398.1"/>
    </source>
</evidence>
<evidence type="ECO:0000256" key="8">
    <source>
        <dbReference type="SAM" id="MobiDB-lite"/>
    </source>
</evidence>
<name>A0A2T3BDJ0_AMORE</name>
<dbReference type="GO" id="GO:0071011">
    <property type="term" value="C:precatalytic spliceosome"/>
    <property type="evidence" value="ECO:0007669"/>
    <property type="project" value="TreeGrafter"/>
</dbReference>
<evidence type="ECO:0000256" key="2">
    <source>
        <dbReference type="ARBA" id="ARBA00010788"/>
    </source>
</evidence>
<dbReference type="GO" id="GO:0000974">
    <property type="term" value="C:Prp19 complex"/>
    <property type="evidence" value="ECO:0007669"/>
    <property type="project" value="TreeGrafter"/>
</dbReference>
<keyword evidence="6" id="KW-0539">Nucleus</keyword>
<evidence type="ECO:0000256" key="4">
    <source>
        <dbReference type="ARBA" id="ARBA00022728"/>
    </source>
</evidence>
<evidence type="ECO:0000256" key="5">
    <source>
        <dbReference type="ARBA" id="ARBA00023187"/>
    </source>
</evidence>
<comment type="subcellular location">
    <subcellularLocation>
        <location evidence="1">Nucleus</location>
    </subcellularLocation>
</comment>
<evidence type="ECO:0000256" key="6">
    <source>
        <dbReference type="ARBA" id="ARBA00023242"/>
    </source>
</evidence>
<dbReference type="EMBL" id="KZ679006">
    <property type="protein sequence ID" value="PSS27398.1"/>
    <property type="molecule type" value="Genomic_DNA"/>
</dbReference>
<comment type="similarity">
    <text evidence="2">Belongs to the SPF27 family.</text>
</comment>
<keyword evidence="4" id="KW-0747">Spliceosome</keyword>
<evidence type="ECO:0000256" key="7">
    <source>
        <dbReference type="SAM" id="Coils"/>
    </source>
</evidence>
<evidence type="ECO:0000313" key="10">
    <source>
        <dbReference type="Proteomes" id="UP000241818"/>
    </source>
</evidence>
<dbReference type="Pfam" id="PF05700">
    <property type="entry name" value="BCAS2"/>
    <property type="match status" value="1"/>
</dbReference>
<dbReference type="PANTHER" id="PTHR13296">
    <property type="entry name" value="BCAS2 PROTEIN"/>
    <property type="match status" value="1"/>
</dbReference>
<protein>
    <recommendedName>
        <fullName evidence="11">Breast carcinoma amplified sequence 2</fullName>
    </recommendedName>
</protein>
<evidence type="ECO:0000256" key="3">
    <source>
        <dbReference type="ARBA" id="ARBA00022664"/>
    </source>
</evidence>
<dbReference type="GO" id="GO:0071013">
    <property type="term" value="C:catalytic step 2 spliceosome"/>
    <property type="evidence" value="ECO:0007669"/>
    <property type="project" value="TreeGrafter"/>
</dbReference>
<proteinExistence type="inferred from homology"/>
<gene>
    <name evidence="9" type="ORF">M430DRAFT_32145</name>
</gene>
<evidence type="ECO:0000256" key="1">
    <source>
        <dbReference type="ARBA" id="ARBA00004123"/>
    </source>
</evidence>
<evidence type="ECO:0008006" key="11">
    <source>
        <dbReference type="Google" id="ProtNLM"/>
    </source>
</evidence>
<keyword evidence="5" id="KW-0508">mRNA splicing</keyword>
<reference evidence="9 10" key="1">
    <citation type="journal article" date="2018" name="New Phytol.">
        <title>Comparative genomics and transcriptomics depict ericoid mycorrhizal fungi as versatile saprotrophs and plant mutualists.</title>
        <authorList>
            <person name="Martino E."/>
            <person name="Morin E."/>
            <person name="Grelet G.A."/>
            <person name="Kuo A."/>
            <person name="Kohler A."/>
            <person name="Daghino S."/>
            <person name="Barry K.W."/>
            <person name="Cichocki N."/>
            <person name="Clum A."/>
            <person name="Dockter R.B."/>
            <person name="Hainaut M."/>
            <person name="Kuo R.C."/>
            <person name="LaButti K."/>
            <person name="Lindahl B.D."/>
            <person name="Lindquist E.A."/>
            <person name="Lipzen A."/>
            <person name="Khouja H.R."/>
            <person name="Magnuson J."/>
            <person name="Murat C."/>
            <person name="Ohm R.A."/>
            <person name="Singer S.W."/>
            <person name="Spatafora J.W."/>
            <person name="Wang M."/>
            <person name="Veneault-Fourrey C."/>
            <person name="Henrissat B."/>
            <person name="Grigoriev I.V."/>
            <person name="Martin F.M."/>
            <person name="Perotto S."/>
        </authorList>
    </citation>
    <scope>NUCLEOTIDE SEQUENCE [LARGE SCALE GENOMIC DNA]</scope>
    <source>
        <strain evidence="9 10">ATCC 22711</strain>
    </source>
</reference>
<dbReference type="InParanoid" id="A0A2T3BDJ0"/>
<keyword evidence="7" id="KW-0175">Coiled coil</keyword>
<dbReference type="PANTHER" id="PTHR13296:SF0">
    <property type="entry name" value="PRE-MRNA-SPLICING FACTOR SPF27"/>
    <property type="match status" value="1"/>
</dbReference>
<dbReference type="GeneID" id="36574193"/>
<accession>A0A2T3BDJ0</accession>
<keyword evidence="10" id="KW-1185">Reference proteome</keyword>
<keyword evidence="3" id="KW-0507">mRNA processing</keyword>